<dbReference type="AlphaFoldDB" id="A0A2T4B6Z8"/>
<sequence length="151" mass="17510">MVQFEAVVLQRADGQEAEKPREATIGREKIEWKERTCLNAQEVQLLCMNSVDPTWGVICYEPMSFSAVRMLRFFTELQAWEIFAHSILLKHPTPYASLQHLRIREMAASSTRLWQSTPFFFSVLGRIKTTMCDSTIAFLEELLVDRHAVTR</sequence>
<keyword evidence="2" id="KW-1185">Reference proteome</keyword>
<reference evidence="2" key="1">
    <citation type="submission" date="2016-07" db="EMBL/GenBank/DDBJ databases">
        <title>Multiple horizontal gene transfer events from other fungi enriched the ability of initially mycotrophic Trichoderma (Ascomycota) to feed on dead plant biomass.</title>
        <authorList>
            <consortium name="DOE Joint Genome Institute"/>
            <person name="Atanasova L."/>
            <person name="Chenthamara K."/>
            <person name="Zhang J."/>
            <person name="Grujic M."/>
            <person name="Henrissat B."/>
            <person name="Kuo A."/>
            <person name="Aerts A."/>
            <person name="Salamov A."/>
            <person name="Lipzen A."/>
            <person name="Labutti K."/>
            <person name="Barry K."/>
            <person name="Miao Y."/>
            <person name="Rahimi M.J."/>
            <person name="Shen Q."/>
            <person name="Grigoriev I.V."/>
            <person name="Kubicek C.P."/>
            <person name="Druzhinina I.S."/>
        </authorList>
    </citation>
    <scope>NUCLEOTIDE SEQUENCE [LARGE SCALE GENOMIC DNA]</scope>
    <source>
        <strain evidence="2">TUCIM 6016</strain>
    </source>
</reference>
<organism evidence="1 2">
    <name type="scientific">Trichoderma citrinoviride</name>
    <dbReference type="NCBI Taxonomy" id="58853"/>
    <lineage>
        <taxon>Eukaryota</taxon>
        <taxon>Fungi</taxon>
        <taxon>Dikarya</taxon>
        <taxon>Ascomycota</taxon>
        <taxon>Pezizomycotina</taxon>
        <taxon>Sordariomycetes</taxon>
        <taxon>Hypocreomycetidae</taxon>
        <taxon>Hypocreales</taxon>
        <taxon>Hypocreaceae</taxon>
        <taxon>Trichoderma</taxon>
    </lineage>
</organism>
<gene>
    <name evidence="1" type="ORF">BBK36DRAFT_1142106</name>
</gene>
<evidence type="ECO:0000313" key="1">
    <source>
        <dbReference type="EMBL" id="PTB65097.1"/>
    </source>
</evidence>
<proteinExistence type="predicted"/>
<dbReference type="EMBL" id="KZ680215">
    <property type="protein sequence ID" value="PTB65097.1"/>
    <property type="molecule type" value="Genomic_DNA"/>
</dbReference>
<evidence type="ECO:0000313" key="2">
    <source>
        <dbReference type="Proteomes" id="UP000241546"/>
    </source>
</evidence>
<dbReference type="RefSeq" id="XP_024748417.1">
    <property type="nucleotide sequence ID" value="XM_024893497.1"/>
</dbReference>
<dbReference type="GeneID" id="36601615"/>
<protein>
    <submittedName>
        <fullName evidence="1">Uncharacterized protein</fullName>
    </submittedName>
</protein>
<accession>A0A2T4B6Z8</accession>
<dbReference type="Proteomes" id="UP000241546">
    <property type="component" value="Unassembled WGS sequence"/>
</dbReference>
<name>A0A2T4B6Z8_9HYPO</name>